<evidence type="ECO:0000256" key="7">
    <source>
        <dbReference type="ARBA" id="ARBA00022771"/>
    </source>
</evidence>
<dbReference type="OrthoDB" id="258806at2759"/>
<evidence type="ECO:0000256" key="10">
    <source>
        <dbReference type="ARBA" id="ARBA00048635"/>
    </source>
</evidence>
<comment type="catalytic activity">
    <reaction evidence="11 12">
        <text>adenosine(4) in tRNA(His) + S-adenosyl-L-methionine = 2'-O-methyladenosine(4) in tRNA(His) + S-adenosyl-L-homocysteine + H(+)</text>
        <dbReference type="Rhea" id="RHEA:43196"/>
        <dbReference type="Rhea" id="RHEA-COMP:10401"/>
        <dbReference type="Rhea" id="RHEA-COMP:10402"/>
        <dbReference type="ChEBI" id="CHEBI:15378"/>
        <dbReference type="ChEBI" id="CHEBI:57856"/>
        <dbReference type="ChEBI" id="CHEBI:59789"/>
        <dbReference type="ChEBI" id="CHEBI:74411"/>
        <dbReference type="ChEBI" id="CHEBI:74477"/>
        <dbReference type="EC" id="2.1.1.225"/>
    </reaction>
</comment>
<dbReference type="PROSITE" id="PS51800">
    <property type="entry name" value="ZF_CHHC_U11_48K"/>
    <property type="match status" value="1"/>
</dbReference>
<feature type="domain" description="CHHC U11-48K-type" evidence="14">
    <location>
        <begin position="68"/>
        <end position="95"/>
    </location>
</feature>
<dbReference type="GO" id="GO:0008270">
    <property type="term" value="F:zinc ion binding"/>
    <property type="evidence" value="ECO:0007669"/>
    <property type="project" value="UniProtKB-KW"/>
</dbReference>
<comment type="similarity">
    <text evidence="1 12">Belongs to the methyltransferase TRM13 family.</text>
</comment>
<sequence>MSVETAATTSSTSPSDSSVNNPPQVGAPPSCSFYVKKKKRFCRFRPNNDDKYCSEHIYLLNDPTRRKRIPCPLDSKHTVYEDNLDSHLKKCNKRQRAPPIYHVNEINSGSLDKGELCPDKVSVLTASSDHLTSLIQQIDQIYKAHTPEITKEELWHSCMYEEMNNPYYGIQAHRQRRQQASLIGHLEKLNLLKKGYTYVELGAGKGQLSNCLQKAIPDNEDGLYVLVDKSHIRYKLELSHQFSESGPTFVRLNTDLQHLCLALVPSIKNSKRPLVGMGKHLCGAGTDFALRCLTESRENGKESENKFSLAGIVLATCCHHRCTWVAYTGKKFFKDVGLTGADFQLMTSMSSWATCVWKGWRETQTPGAETATKNNDEDEHVCLKETLDNMEPNDTDPKMSKRLKIEEEEKEEHSVAEVDVRANFNIPIEQRELIGQKCKQLIDYGRLLYLKEKNLDVKMKEYIDATMTPENIVLLAKSKQ</sequence>
<comment type="function">
    <text evidence="12">tRNA methylase which 2'-O-methylates cytidine(4) in tRNA(Pro) and tRNA(Gly)(GCC), and adenosine(4) in tRNA(His).</text>
</comment>
<evidence type="ECO:0000256" key="6">
    <source>
        <dbReference type="ARBA" id="ARBA00022723"/>
    </source>
</evidence>
<dbReference type="OMA" id="HRCSWRS"/>
<evidence type="ECO:0000256" key="11">
    <source>
        <dbReference type="ARBA" id="ARBA00049393"/>
    </source>
</evidence>
<proteinExistence type="inferred from homology"/>
<organism evidence="15">
    <name type="scientific">Octopus bimaculoides</name>
    <name type="common">California two-spotted octopus</name>
    <dbReference type="NCBI Taxonomy" id="37653"/>
    <lineage>
        <taxon>Eukaryota</taxon>
        <taxon>Metazoa</taxon>
        <taxon>Spiralia</taxon>
        <taxon>Lophotrochozoa</taxon>
        <taxon>Mollusca</taxon>
        <taxon>Cephalopoda</taxon>
        <taxon>Coleoidea</taxon>
        <taxon>Octopodiformes</taxon>
        <taxon>Octopoda</taxon>
        <taxon>Incirrata</taxon>
        <taxon>Octopodidae</taxon>
        <taxon>Octopus</taxon>
    </lineage>
</organism>
<keyword evidence="8 12" id="KW-0862">Zinc</keyword>
<keyword evidence="2 12" id="KW-0489">Methyltransferase</keyword>
<comment type="catalytic activity">
    <reaction evidence="10 12">
        <text>cytidine(4) in tRNA(Gly)(GCC) + S-adenosyl-L-methionine = 2'-O-methylcytidine(4) in tRNA(Gly)(GCC) + S-adenosyl-L-homocysteine + H(+)</text>
        <dbReference type="Rhea" id="RHEA:43192"/>
        <dbReference type="Rhea" id="RHEA-COMP:10399"/>
        <dbReference type="Rhea" id="RHEA-COMP:10400"/>
        <dbReference type="ChEBI" id="CHEBI:15378"/>
        <dbReference type="ChEBI" id="CHEBI:57856"/>
        <dbReference type="ChEBI" id="CHEBI:59789"/>
        <dbReference type="ChEBI" id="CHEBI:74495"/>
        <dbReference type="ChEBI" id="CHEBI:82748"/>
        <dbReference type="EC" id="2.1.1.225"/>
    </reaction>
</comment>
<dbReference type="Pfam" id="PF05206">
    <property type="entry name" value="TRM13"/>
    <property type="match status" value="1"/>
</dbReference>
<evidence type="ECO:0000256" key="2">
    <source>
        <dbReference type="ARBA" id="ARBA00022603"/>
    </source>
</evidence>
<evidence type="ECO:0000256" key="4">
    <source>
        <dbReference type="ARBA" id="ARBA00022691"/>
    </source>
</evidence>
<dbReference type="EC" id="2.1.1.225" evidence="12"/>
<dbReference type="Pfam" id="PF11722">
    <property type="entry name" value="zf-TRM13_CCCH"/>
    <property type="match status" value="1"/>
</dbReference>
<keyword evidence="6 12" id="KW-0479">Metal-binding</keyword>
<dbReference type="InterPro" id="IPR021721">
    <property type="entry name" value="Znf_CCCH-type_TRM13"/>
</dbReference>
<evidence type="ECO:0000256" key="12">
    <source>
        <dbReference type="RuleBase" id="RU367103"/>
    </source>
</evidence>
<keyword evidence="3 12" id="KW-0808">Transferase</keyword>
<comment type="catalytic activity">
    <reaction evidence="9 12">
        <text>cytidine(4) in tRNA(Pro) + S-adenosyl-L-methionine = 2'-O-methylcytidine(4) in tRNA(Pro) + S-adenosyl-L-homocysteine + H(+)</text>
        <dbReference type="Rhea" id="RHEA:32767"/>
        <dbReference type="Rhea" id="RHEA-COMP:10397"/>
        <dbReference type="Rhea" id="RHEA-COMP:10398"/>
        <dbReference type="ChEBI" id="CHEBI:15378"/>
        <dbReference type="ChEBI" id="CHEBI:57856"/>
        <dbReference type="ChEBI" id="CHEBI:59789"/>
        <dbReference type="ChEBI" id="CHEBI:74495"/>
        <dbReference type="ChEBI" id="CHEBI:82748"/>
        <dbReference type="EC" id="2.1.1.225"/>
    </reaction>
</comment>
<accession>A0A0L8H6D4</accession>
<evidence type="ECO:0000256" key="3">
    <source>
        <dbReference type="ARBA" id="ARBA00022679"/>
    </source>
</evidence>
<dbReference type="KEGG" id="obi:106872555"/>
<evidence type="ECO:0000256" key="9">
    <source>
        <dbReference type="ARBA" id="ARBA00048165"/>
    </source>
</evidence>
<evidence type="ECO:0000256" key="8">
    <source>
        <dbReference type="ARBA" id="ARBA00022833"/>
    </source>
</evidence>
<evidence type="ECO:0000256" key="5">
    <source>
        <dbReference type="ARBA" id="ARBA00022694"/>
    </source>
</evidence>
<evidence type="ECO:0000256" key="13">
    <source>
        <dbReference type="SAM" id="MobiDB-lite"/>
    </source>
</evidence>
<dbReference type="InterPro" id="IPR022776">
    <property type="entry name" value="TRM13/UPF0224_CHHC_Znf_dom"/>
</dbReference>
<dbReference type="GO" id="GO:0106050">
    <property type="term" value="F:tRNA 2'-O-methyltransferase activity"/>
    <property type="evidence" value="ECO:0007669"/>
    <property type="project" value="UniProtKB-UniRule"/>
</dbReference>
<dbReference type="InterPro" id="IPR007871">
    <property type="entry name" value="Methyltransferase_TRM13"/>
</dbReference>
<reference evidence="15" key="1">
    <citation type="submission" date="2015-07" db="EMBL/GenBank/DDBJ databases">
        <title>MeaNS - Measles Nucleotide Surveillance Program.</title>
        <authorList>
            <person name="Tran T."/>
            <person name="Druce J."/>
        </authorList>
    </citation>
    <scope>NUCLEOTIDE SEQUENCE</scope>
    <source>
        <strain evidence="15">UCB-OBI-ISO-001</strain>
        <tissue evidence="15">Gonad</tissue>
    </source>
</reference>
<dbReference type="PANTHER" id="PTHR12998">
    <property type="entry name" value="TRNA:M(4)X MODIFICATION ENZYME TRM13 HOMOLOG"/>
    <property type="match status" value="1"/>
</dbReference>
<gene>
    <name evidence="15" type="ORF">OCBIM_22021445mg</name>
</gene>
<dbReference type="PANTHER" id="PTHR12998:SF0">
    <property type="entry name" value="TRNA:M(4)X MODIFICATION ENZYME TRM13 HOMOLOG"/>
    <property type="match status" value="1"/>
</dbReference>
<dbReference type="AlphaFoldDB" id="A0A0L8H6D4"/>
<keyword evidence="7 12" id="KW-0863">Zinc-finger</keyword>
<feature type="compositionally biased region" description="Low complexity" evidence="13">
    <location>
        <begin position="1"/>
        <end position="22"/>
    </location>
</feature>
<evidence type="ECO:0000259" key="14">
    <source>
        <dbReference type="PROSITE" id="PS51800"/>
    </source>
</evidence>
<evidence type="ECO:0000256" key="1">
    <source>
        <dbReference type="ARBA" id="ARBA00005265"/>
    </source>
</evidence>
<dbReference type="STRING" id="37653.A0A0L8H6D4"/>
<dbReference type="Pfam" id="PF05253">
    <property type="entry name" value="zf-U11-48K"/>
    <property type="match status" value="1"/>
</dbReference>
<name>A0A0L8H6D4_OCTBM</name>
<feature type="region of interest" description="Disordered" evidence="13">
    <location>
        <begin position="1"/>
        <end position="24"/>
    </location>
</feature>
<dbReference type="EMBL" id="KQ419049">
    <property type="protein sequence ID" value="KOF84772.1"/>
    <property type="molecule type" value="Genomic_DNA"/>
</dbReference>
<keyword evidence="4 12" id="KW-0949">S-adenosyl-L-methionine</keyword>
<keyword evidence="5 12" id="KW-0819">tRNA processing</keyword>
<dbReference type="GO" id="GO:0030488">
    <property type="term" value="P:tRNA methylation"/>
    <property type="evidence" value="ECO:0007669"/>
    <property type="project" value="InterPro"/>
</dbReference>
<evidence type="ECO:0000313" key="15">
    <source>
        <dbReference type="EMBL" id="KOF84772.1"/>
    </source>
</evidence>
<dbReference type="InterPro" id="IPR039044">
    <property type="entry name" value="Trm13"/>
</dbReference>
<protein>
    <recommendedName>
        <fullName evidence="12">tRNA:m(4)X modification enzyme TRM13</fullName>
        <ecNumber evidence="12">2.1.1.225</ecNumber>
    </recommendedName>
</protein>